<sequence length="230" mass="26997">MASQDGPSQSTPLPYSNNQTFPLLKLPRELRNKIYRSVLVHDYYLAPSCYYMERSIVEQMSASPRIRSIKADTQMFCVSQQIHDEAREVFLNNNVFEYQETYDSFRRGPTYGIYKIPRKFQVRSFEGSDAIKNARRIVANFGGRNDMIADFVNLLVQNQHLRSLDLSFDNMTASLLIVCQKALPQLEAIKVRDSVDFDFRPRYYRFRTKLQRERDFEAYLGVLKEKMLAK</sequence>
<organism evidence="1 3">
    <name type="scientific">Venturia inaequalis</name>
    <name type="common">Apple scab fungus</name>
    <dbReference type="NCBI Taxonomy" id="5025"/>
    <lineage>
        <taxon>Eukaryota</taxon>
        <taxon>Fungi</taxon>
        <taxon>Dikarya</taxon>
        <taxon>Ascomycota</taxon>
        <taxon>Pezizomycotina</taxon>
        <taxon>Dothideomycetes</taxon>
        <taxon>Pleosporomycetidae</taxon>
        <taxon>Venturiales</taxon>
        <taxon>Venturiaceae</taxon>
        <taxon>Venturia</taxon>
    </lineage>
</organism>
<dbReference type="AlphaFoldDB" id="A0A8H3VI23"/>
<gene>
    <name evidence="2" type="ORF">EG327_005184</name>
    <name evidence="1" type="ORF">EG328_007405</name>
</gene>
<dbReference type="PANTHER" id="PTHR42085:SF2">
    <property type="entry name" value="F-BOX DOMAIN-CONTAINING PROTEIN"/>
    <property type="match status" value="1"/>
</dbReference>
<dbReference type="Proteomes" id="UP000490939">
    <property type="component" value="Unassembled WGS sequence"/>
</dbReference>
<protein>
    <submittedName>
        <fullName evidence="1">Uncharacterized protein</fullName>
    </submittedName>
</protein>
<keyword evidence="4" id="KW-1185">Reference proteome</keyword>
<accession>A0A8H3VI23</accession>
<evidence type="ECO:0000313" key="1">
    <source>
        <dbReference type="EMBL" id="KAE9988801.1"/>
    </source>
</evidence>
<dbReference type="EMBL" id="WNWS01000004">
    <property type="protein sequence ID" value="KAE9988801.1"/>
    <property type="molecule type" value="Genomic_DNA"/>
</dbReference>
<name>A0A8H3VI23_VENIN</name>
<dbReference type="Proteomes" id="UP000447873">
    <property type="component" value="Unassembled WGS sequence"/>
</dbReference>
<comment type="caution">
    <text evidence="1">The sequence shown here is derived from an EMBL/GenBank/DDBJ whole genome shotgun (WGS) entry which is preliminary data.</text>
</comment>
<proteinExistence type="predicted"/>
<dbReference type="EMBL" id="WNWR01000030">
    <property type="protein sequence ID" value="KAE9993413.1"/>
    <property type="molecule type" value="Genomic_DNA"/>
</dbReference>
<reference evidence="1 3" key="1">
    <citation type="submission" date="2018-12" db="EMBL/GenBank/DDBJ databases">
        <title>Venturia inaequalis Genome Resource.</title>
        <authorList>
            <person name="Lichtner F.J."/>
        </authorList>
    </citation>
    <scope>NUCLEOTIDE SEQUENCE [LARGE SCALE GENOMIC DNA]</scope>
    <source>
        <strain evidence="1 3">120213</strain>
        <strain evidence="2 4">DMI_063113</strain>
    </source>
</reference>
<dbReference type="PANTHER" id="PTHR42085">
    <property type="entry name" value="F-BOX DOMAIN-CONTAINING PROTEIN"/>
    <property type="match status" value="1"/>
</dbReference>
<evidence type="ECO:0000313" key="4">
    <source>
        <dbReference type="Proteomes" id="UP000490939"/>
    </source>
</evidence>
<dbReference type="InterPro" id="IPR038883">
    <property type="entry name" value="AN11006-like"/>
</dbReference>
<evidence type="ECO:0000313" key="2">
    <source>
        <dbReference type="EMBL" id="KAE9993413.1"/>
    </source>
</evidence>
<evidence type="ECO:0000313" key="3">
    <source>
        <dbReference type="Proteomes" id="UP000447873"/>
    </source>
</evidence>